<evidence type="ECO:0000313" key="1">
    <source>
        <dbReference type="EMBL" id="AEK36644.1"/>
    </source>
</evidence>
<organism evidence="1 2">
    <name type="scientific">Corynebacterium variabile (strain DSM 44702 / CIP 107183 / JCM 12073 / NCIMB 30131)</name>
    <name type="common">Corynebacterium mooreparkense</name>
    <dbReference type="NCBI Taxonomy" id="858619"/>
    <lineage>
        <taxon>Bacteria</taxon>
        <taxon>Bacillati</taxon>
        <taxon>Actinomycetota</taxon>
        <taxon>Actinomycetes</taxon>
        <taxon>Mycobacteriales</taxon>
        <taxon>Corynebacteriaceae</taxon>
        <taxon>Corynebacterium</taxon>
    </lineage>
</organism>
<dbReference type="KEGG" id="cva:CVAR_1288"/>
<reference evidence="1 2" key="1">
    <citation type="journal article" date="2011" name="BMC Genomics">
        <title>Complete genome sequence of Corynebacterium variabile DSM 44702 isolated from the surface of smear-ripened cheeses and insights into cheese ripening and flavor generation.</title>
        <authorList>
            <person name="Schroeder J."/>
            <person name="Maus I."/>
            <person name="Trost E."/>
            <person name="Tauch A."/>
        </authorList>
    </citation>
    <scope>NUCLEOTIDE SEQUENCE [LARGE SCALE GENOMIC DNA]</scope>
    <source>
        <strain evidence="2">DSM 44702 / JCM 12073 / NCIMB 30131</strain>
    </source>
</reference>
<dbReference type="AlphaFoldDB" id="G0HBC6"/>
<accession>G0HBC6</accession>
<dbReference type="STRING" id="858619.CVAR_1288"/>
<name>G0HBC6_CORVD</name>
<dbReference type="Proteomes" id="UP000006659">
    <property type="component" value="Chromosome"/>
</dbReference>
<evidence type="ECO:0000313" key="2">
    <source>
        <dbReference type="Proteomes" id="UP000006659"/>
    </source>
</evidence>
<gene>
    <name evidence="1" type="ordered locus">CVAR_1288</name>
</gene>
<dbReference type="EMBL" id="CP002917">
    <property type="protein sequence ID" value="AEK36644.1"/>
    <property type="molecule type" value="Genomic_DNA"/>
</dbReference>
<dbReference type="HOGENOM" id="CLU_2245428_0_0_11"/>
<protein>
    <submittedName>
        <fullName evidence="1">Uncharacterized protein</fullName>
    </submittedName>
</protein>
<proteinExistence type="predicted"/>
<sequence>MENINGKLEHLRGIALGFFEQSQLHLAVTDPLRRTPGGDQRTLKPEEPLIGVGFDADQREALTVGFPFTVICLVYYRWRHGAGCFTPQGQDAELDAAVTASSRK</sequence>